<dbReference type="KEGG" id="blr:BRLA_c007220"/>
<keyword evidence="1" id="KW-0812">Transmembrane</keyword>
<evidence type="ECO:0000313" key="3">
    <source>
        <dbReference type="Proteomes" id="UP000005850"/>
    </source>
</evidence>
<evidence type="ECO:0000256" key="1">
    <source>
        <dbReference type="SAM" id="Phobius"/>
    </source>
</evidence>
<reference evidence="2 3" key="1">
    <citation type="journal article" date="2011" name="J. Bacteriol.">
        <title>Genome sequence of Brevibacillus laterosporus LMG 15441, a pathogen of invertebrates.</title>
        <authorList>
            <person name="Djukic M."/>
            <person name="Poehlein A."/>
            <person name="Thurmer A."/>
            <person name="Daniel R."/>
        </authorList>
    </citation>
    <scope>NUCLEOTIDE SEQUENCE [LARGE SCALE GENOMIC DNA]</scope>
    <source>
        <strain evidence="2 3">LMG 15441</strain>
    </source>
</reference>
<name>A0A075R645_BRELA</name>
<gene>
    <name evidence="2" type="ORF">BRLA_c007220</name>
</gene>
<dbReference type="AlphaFoldDB" id="A0A075R645"/>
<feature type="transmembrane region" description="Helical" evidence="1">
    <location>
        <begin position="30"/>
        <end position="49"/>
    </location>
</feature>
<accession>A0A075R645</accession>
<evidence type="ECO:0000313" key="2">
    <source>
        <dbReference type="EMBL" id="AIG25080.1"/>
    </source>
</evidence>
<sequence>MKETLCKLNTIGLVGMQGSDFWESLLTVSLLKFVCQFFLRVLHTTYMLLDHLKNSSY</sequence>
<organism evidence="2 3">
    <name type="scientific">Brevibacillus laterosporus LMG 15441</name>
    <dbReference type="NCBI Taxonomy" id="1042163"/>
    <lineage>
        <taxon>Bacteria</taxon>
        <taxon>Bacillati</taxon>
        <taxon>Bacillota</taxon>
        <taxon>Bacilli</taxon>
        <taxon>Bacillales</taxon>
        <taxon>Paenibacillaceae</taxon>
        <taxon>Brevibacillus</taxon>
    </lineage>
</organism>
<dbReference type="HOGENOM" id="CLU_2987658_0_0_9"/>
<keyword evidence="3" id="KW-1185">Reference proteome</keyword>
<dbReference type="Proteomes" id="UP000005850">
    <property type="component" value="Chromosome"/>
</dbReference>
<keyword evidence="1" id="KW-0472">Membrane</keyword>
<protein>
    <submittedName>
        <fullName evidence="2">Uncharacterized protein</fullName>
    </submittedName>
</protein>
<proteinExistence type="predicted"/>
<dbReference type="EMBL" id="CP007806">
    <property type="protein sequence ID" value="AIG25080.1"/>
    <property type="molecule type" value="Genomic_DNA"/>
</dbReference>
<keyword evidence="1" id="KW-1133">Transmembrane helix</keyword>